<organism evidence="6 7">
    <name type="scientific">Clostridium intestinale DSM 6191</name>
    <dbReference type="NCBI Taxonomy" id="1121320"/>
    <lineage>
        <taxon>Bacteria</taxon>
        <taxon>Bacillati</taxon>
        <taxon>Bacillota</taxon>
        <taxon>Clostridia</taxon>
        <taxon>Eubacteriales</taxon>
        <taxon>Clostridiaceae</taxon>
        <taxon>Clostridium</taxon>
    </lineage>
</organism>
<comment type="pathway">
    <text evidence="1">Cofactor biosynthesis; adenosylcobalamin biosynthesis.</text>
</comment>
<dbReference type="UniPathway" id="UPA00148"/>
<reference evidence="6 7" key="1">
    <citation type="submission" date="2016-11" db="EMBL/GenBank/DDBJ databases">
        <authorList>
            <person name="Jaros S."/>
            <person name="Januszkiewicz K."/>
            <person name="Wedrychowicz H."/>
        </authorList>
    </citation>
    <scope>NUCLEOTIDE SEQUENCE [LARGE SCALE GENOMIC DNA]</scope>
    <source>
        <strain evidence="6 7">DSM 6191</strain>
    </source>
</reference>
<proteinExistence type="inferred from homology"/>
<comment type="similarity">
    <text evidence="2">Belongs to the CobH/CbiC family.</text>
</comment>
<evidence type="ECO:0000313" key="7">
    <source>
        <dbReference type="Proteomes" id="UP000184241"/>
    </source>
</evidence>
<evidence type="ECO:0000256" key="3">
    <source>
        <dbReference type="ARBA" id="ARBA00022573"/>
    </source>
</evidence>
<protein>
    <submittedName>
        <fullName evidence="6">Precorrin-8X methylmutase /cobalt-precorrin 8 methylmutase</fullName>
    </submittedName>
</protein>
<dbReference type="InterPro" id="IPR003722">
    <property type="entry name" value="Cbl_synth_CobH/CbiC"/>
</dbReference>
<accession>A0A1M5ZA57</accession>
<dbReference type="InterPro" id="IPR036588">
    <property type="entry name" value="CobH/CbiC_sf"/>
</dbReference>
<evidence type="ECO:0000259" key="5">
    <source>
        <dbReference type="Pfam" id="PF02570"/>
    </source>
</evidence>
<dbReference type="GO" id="GO:0009236">
    <property type="term" value="P:cobalamin biosynthetic process"/>
    <property type="evidence" value="ECO:0007669"/>
    <property type="project" value="UniProtKB-UniPathway"/>
</dbReference>
<keyword evidence="4" id="KW-0413">Isomerase</keyword>
<keyword evidence="3" id="KW-0169">Cobalamin biosynthesis</keyword>
<dbReference type="GO" id="GO:0016993">
    <property type="term" value="F:precorrin-8X methylmutase activity"/>
    <property type="evidence" value="ECO:0007669"/>
    <property type="project" value="InterPro"/>
</dbReference>
<evidence type="ECO:0000256" key="2">
    <source>
        <dbReference type="ARBA" id="ARBA00009774"/>
    </source>
</evidence>
<dbReference type="Proteomes" id="UP000184241">
    <property type="component" value="Unassembled WGS sequence"/>
</dbReference>
<dbReference type="EMBL" id="FQXU01000008">
    <property type="protein sequence ID" value="SHI21126.1"/>
    <property type="molecule type" value="Genomic_DNA"/>
</dbReference>
<dbReference type="SUPFAM" id="SSF63965">
    <property type="entry name" value="Precorrin-8X methylmutase CbiC/CobH"/>
    <property type="match status" value="1"/>
</dbReference>
<dbReference type="Gene3D" id="3.40.50.10230">
    <property type="entry name" value="Cobalamin biosynthesis CobH/CbiC, precorrin-8X methylmutase"/>
    <property type="match status" value="1"/>
</dbReference>
<evidence type="ECO:0000256" key="1">
    <source>
        <dbReference type="ARBA" id="ARBA00004953"/>
    </source>
</evidence>
<dbReference type="NCBIfam" id="NF004057">
    <property type="entry name" value="PRK05575.1"/>
    <property type="match status" value="1"/>
</dbReference>
<sequence length="208" mass="23075">MEYIKNPMEIEQRSFEIIGSEMGAHNFTEEELSIVKRVIHTSADFEYKDLVYIRDGAIEEAKKLLKSGVKIYTDTNMIAAGINKKALKQLGCEVITYVSLEEVAKKAKEEKITRSMAAVAKASEEGVEFFVFGNAPTALFNLKSLYEVGKANPKFIIGAPVGFVGARESKEEIEQLDIPMITIRGRKGGSNIAAAIVNALMYMLVERE</sequence>
<name>A0A1M5ZA57_9CLOT</name>
<gene>
    <name evidence="6" type="ORF">SAMN02745941_02693</name>
</gene>
<dbReference type="AlphaFoldDB" id="A0A1M5ZA57"/>
<dbReference type="Pfam" id="PF02570">
    <property type="entry name" value="CbiC"/>
    <property type="match status" value="1"/>
</dbReference>
<evidence type="ECO:0000256" key="4">
    <source>
        <dbReference type="ARBA" id="ARBA00023235"/>
    </source>
</evidence>
<dbReference type="PANTHER" id="PTHR43588">
    <property type="entry name" value="COBALT-PRECORRIN-8 METHYLMUTASE"/>
    <property type="match status" value="1"/>
</dbReference>
<feature type="domain" description="Cobalamin biosynthesis precorrin-8X methylmutase CobH/CbiC" evidence="5">
    <location>
        <begin position="9"/>
        <end position="203"/>
    </location>
</feature>
<dbReference type="PANTHER" id="PTHR43588:SF1">
    <property type="entry name" value="COBALT-PRECORRIN-8 METHYLMUTASE"/>
    <property type="match status" value="1"/>
</dbReference>
<evidence type="ECO:0000313" key="6">
    <source>
        <dbReference type="EMBL" id="SHI21126.1"/>
    </source>
</evidence>